<sequence>MAQTLLISGSDTEIGKTIVTSALLAYWQIYRPNEKIAVCKPVQSGLGDREWYTEVFDLNQPPETLNPLYFEQPLAPPLAAKRAGQVVDLLPAWQAVQQLQSQFDWVLVEGVGSLGSPVTDELIVADIARDWRLPIVLVVPIRLGCVGQAVAHVALARQFGLDVKGIVLNATGVLSTEEIQQWAPADMIQALTQVPVIGQVPHLSDPTNRAALAEVASGLDLEMLGSLSYATQDCQRNFQDK</sequence>
<dbReference type="PANTHER" id="PTHR43210:SF2">
    <property type="entry name" value="ATP-DEPENDENT DETHIOBIOTIN SYNTHETASE BIOD 2"/>
    <property type="match status" value="1"/>
</dbReference>
<dbReference type="InterPro" id="IPR004472">
    <property type="entry name" value="DTB_synth_BioD"/>
</dbReference>
<dbReference type="PIRSF" id="PIRSF006755">
    <property type="entry name" value="DTB_synth"/>
    <property type="match status" value="1"/>
</dbReference>
<evidence type="ECO:0000256" key="8">
    <source>
        <dbReference type="ARBA" id="ARBA00047386"/>
    </source>
</evidence>
<dbReference type="EMBL" id="CP000828">
    <property type="protein sequence ID" value="ABW27634.1"/>
    <property type="molecule type" value="Genomic_DNA"/>
</dbReference>
<evidence type="ECO:0000256" key="4">
    <source>
        <dbReference type="ARBA" id="ARBA00022741"/>
    </source>
</evidence>
<evidence type="ECO:0000313" key="10">
    <source>
        <dbReference type="EMBL" id="ABW27634.1"/>
    </source>
</evidence>
<evidence type="ECO:0000256" key="5">
    <source>
        <dbReference type="ARBA" id="ARBA00022756"/>
    </source>
</evidence>
<dbReference type="Pfam" id="PF13500">
    <property type="entry name" value="AAA_26"/>
    <property type="match status" value="1"/>
</dbReference>
<evidence type="ECO:0000256" key="9">
    <source>
        <dbReference type="HAMAP-Rule" id="MF_00336"/>
    </source>
</evidence>
<feature type="binding site" evidence="9">
    <location>
        <position position="48"/>
    </location>
    <ligand>
        <name>Mg(2+)</name>
        <dbReference type="ChEBI" id="CHEBI:18420"/>
    </ligand>
</feature>
<dbReference type="GO" id="GO:0000287">
    <property type="term" value="F:magnesium ion binding"/>
    <property type="evidence" value="ECO:0007669"/>
    <property type="project" value="UniProtKB-UniRule"/>
</dbReference>
<dbReference type="NCBIfam" id="TIGR00347">
    <property type="entry name" value="bioD"/>
    <property type="match status" value="1"/>
</dbReference>
<dbReference type="GO" id="GO:0005829">
    <property type="term" value="C:cytosol"/>
    <property type="evidence" value="ECO:0007669"/>
    <property type="project" value="TreeGrafter"/>
</dbReference>
<comment type="caution">
    <text evidence="9">Lacks conserved residue(s) required for the propagation of feature annotation.</text>
</comment>
<comment type="catalytic activity">
    <reaction evidence="8">
        <text>(7R,8S)-8-amino-7-(carboxyamino)nonanoate + ATP = (4R,5S)-dethiobiotin + ADP + phosphate + H(+)</text>
        <dbReference type="Rhea" id="RHEA:63684"/>
        <dbReference type="ChEBI" id="CHEBI:15378"/>
        <dbReference type="ChEBI" id="CHEBI:30616"/>
        <dbReference type="ChEBI" id="CHEBI:43474"/>
        <dbReference type="ChEBI" id="CHEBI:149470"/>
        <dbReference type="ChEBI" id="CHEBI:149473"/>
        <dbReference type="ChEBI" id="CHEBI:456216"/>
    </reaction>
</comment>
<comment type="similarity">
    <text evidence="9">Belongs to the dethiobiotin synthetase family.</text>
</comment>
<comment type="pathway">
    <text evidence="9">Cofactor biosynthesis; biotin biosynthesis; biotin from 7,8-diaminononanoate: step 1/2.</text>
</comment>
<keyword evidence="2 9" id="KW-0436">Ligase</keyword>
<keyword evidence="5 9" id="KW-0093">Biotin biosynthesis</keyword>
<evidence type="ECO:0000256" key="7">
    <source>
        <dbReference type="ARBA" id="ARBA00022842"/>
    </source>
</evidence>
<dbReference type="KEGG" id="amr:AM1_2626"/>
<accession>B0C6S8</accession>
<reference evidence="10 11" key="1">
    <citation type="journal article" date="2008" name="Proc. Natl. Acad. Sci. U.S.A.">
        <title>Niche adaptation and genome expansion in the chlorophyll d-producing cyanobacterium Acaryochloris marina.</title>
        <authorList>
            <person name="Swingley W.D."/>
            <person name="Chen M."/>
            <person name="Cheung P.C."/>
            <person name="Conrad A.L."/>
            <person name="Dejesa L.C."/>
            <person name="Hao J."/>
            <person name="Honchak B.M."/>
            <person name="Karbach L.E."/>
            <person name="Kurdoglu A."/>
            <person name="Lahiri S."/>
            <person name="Mastrian S.D."/>
            <person name="Miyashita H."/>
            <person name="Page L."/>
            <person name="Ramakrishna P."/>
            <person name="Satoh S."/>
            <person name="Sattley W.M."/>
            <person name="Shimada Y."/>
            <person name="Taylor H.L."/>
            <person name="Tomo T."/>
            <person name="Tsuchiya T."/>
            <person name="Wang Z.T."/>
            <person name="Raymond J."/>
            <person name="Mimuro M."/>
            <person name="Blankenship R.E."/>
            <person name="Touchman J.W."/>
        </authorList>
    </citation>
    <scope>NUCLEOTIDE SEQUENCE [LARGE SCALE GENOMIC DNA]</scope>
    <source>
        <strain evidence="11">MBIC 11017</strain>
    </source>
</reference>
<feature type="binding site" evidence="9">
    <location>
        <position position="48"/>
    </location>
    <ligand>
        <name>ATP</name>
        <dbReference type="ChEBI" id="CHEBI:30616"/>
    </ligand>
</feature>
<name>B0C6S8_ACAM1</name>
<feature type="binding site" evidence="9">
    <location>
        <position position="44"/>
    </location>
    <ligand>
        <name>substrate</name>
    </ligand>
</feature>
<dbReference type="EC" id="6.3.3.3" evidence="9"/>
<feature type="active site" evidence="9">
    <location>
        <position position="40"/>
    </location>
</feature>
<dbReference type="RefSeq" id="WP_012163087.1">
    <property type="nucleotide sequence ID" value="NC_009925.1"/>
</dbReference>
<keyword evidence="11" id="KW-1185">Reference proteome</keyword>
<evidence type="ECO:0000256" key="2">
    <source>
        <dbReference type="ARBA" id="ARBA00022598"/>
    </source>
</evidence>
<feature type="binding site" evidence="9">
    <location>
        <begin position="13"/>
        <end position="18"/>
    </location>
    <ligand>
        <name>ATP</name>
        <dbReference type="ChEBI" id="CHEBI:30616"/>
    </ligand>
</feature>
<protein>
    <recommendedName>
        <fullName evidence="9">ATP-dependent dethiobiotin synthetase BioD</fullName>
        <ecNumber evidence="9">6.3.3.3</ecNumber>
    </recommendedName>
    <alternativeName>
        <fullName evidence="9">DTB synthetase</fullName>
        <shortName evidence="9">DTBS</shortName>
    </alternativeName>
    <alternativeName>
        <fullName evidence="9">Dethiobiotin synthase</fullName>
    </alternativeName>
</protein>
<feature type="binding site" evidence="9">
    <location>
        <begin position="109"/>
        <end position="112"/>
    </location>
    <ligand>
        <name>ATP</name>
        <dbReference type="ChEBI" id="CHEBI:30616"/>
    </ligand>
</feature>
<keyword evidence="4 9" id="KW-0547">Nucleotide-binding</keyword>
<dbReference type="SUPFAM" id="SSF52540">
    <property type="entry name" value="P-loop containing nucleoside triphosphate hydrolases"/>
    <property type="match status" value="1"/>
</dbReference>
<dbReference type="UniPathway" id="UPA00078">
    <property type="reaction ID" value="UER00161"/>
</dbReference>
<dbReference type="Gene3D" id="3.40.50.300">
    <property type="entry name" value="P-loop containing nucleotide triphosphate hydrolases"/>
    <property type="match status" value="1"/>
</dbReference>
<dbReference type="GO" id="GO:0004141">
    <property type="term" value="F:dethiobiotin synthase activity"/>
    <property type="evidence" value="ECO:0007669"/>
    <property type="project" value="UniProtKB-UniRule"/>
</dbReference>
<comment type="catalytic activity">
    <reaction evidence="9">
        <text>(7R,8S)-7,8-diammoniononanoate + CO2 + ATP = (4R,5S)-dethiobiotin + ADP + phosphate + 3 H(+)</text>
        <dbReference type="Rhea" id="RHEA:15805"/>
        <dbReference type="ChEBI" id="CHEBI:15378"/>
        <dbReference type="ChEBI" id="CHEBI:16526"/>
        <dbReference type="ChEBI" id="CHEBI:30616"/>
        <dbReference type="ChEBI" id="CHEBI:43474"/>
        <dbReference type="ChEBI" id="CHEBI:149469"/>
        <dbReference type="ChEBI" id="CHEBI:149473"/>
        <dbReference type="ChEBI" id="CHEBI:456216"/>
        <dbReference type="EC" id="6.3.3.3"/>
    </reaction>
</comment>
<keyword evidence="6 9" id="KW-0067">ATP-binding</keyword>
<keyword evidence="3 9" id="KW-0479">Metal-binding</keyword>
<keyword evidence="1 9" id="KW-0963">Cytoplasm</keyword>
<evidence type="ECO:0000256" key="3">
    <source>
        <dbReference type="ARBA" id="ARBA00022723"/>
    </source>
</evidence>
<dbReference type="GO" id="GO:0009102">
    <property type="term" value="P:biotin biosynthetic process"/>
    <property type="evidence" value="ECO:0007669"/>
    <property type="project" value="UniProtKB-UniRule"/>
</dbReference>
<dbReference type="AlphaFoldDB" id="B0C6S8"/>
<dbReference type="STRING" id="329726.AM1_2626"/>
<evidence type="ECO:0000313" key="11">
    <source>
        <dbReference type="Proteomes" id="UP000000268"/>
    </source>
</evidence>
<proteinExistence type="inferred from homology"/>
<comment type="function">
    <text evidence="9">Catalyzes a mechanistically unusual reaction, the ATP-dependent insertion of CO2 between the N7 and N8 nitrogen atoms of 7,8-diaminopelargonic acid (DAPA, also called 7,8-diammoniononanoate) to form a ureido ring.</text>
</comment>
<comment type="subunit">
    <text evidence="9">Homodimer.</text>
</comment>
<dbReference type="HOGENOM" id="CLU_072551_3_1_3"/>
<evidence type="ECO:0000256" key="1">
    <source>
        <dbReference type="ARBA" id="ARBA00022490"/>
    </source>
</evidence>
<gene>
    <name evidence="9 10" type="primary">bioD</name>
    <name evidence="10" type="ordered locus">AM1_2626</name>
</gene>
<feature type="binding site" evidence="9">
    <location>
        <begin position="201"/>
        <end position="203"/>
    </location>
    <ligand>
        <name>ATP</name>
        <dbReference type="ChEBI" id="CHEBI:30616"/>
    </ligand>
</feature>
<organism evidence="10 11">
    <name type="scientific">Acaryochloris marina (strain MBIC 11017)</name>
    <dbReference type="NCBI Taxonomy" id="329726"/>
    <lineage>
        <taxon>Bacteria</taxon>
        <taxon>Bacillati</taxon>
        <taxon>Cyanobacteriota</taxon>
        <taxon>Cyanophyceae</taxon>
        <taxon>Acaryochloridales</taxon>
        <taxon>Acaryochloridaceae</taxon>
        <taxon>Acaryochloris</taxon>
    </lineage>
</organism>
<keyword evidence="7 9" id="KW-0460">Magnesium</keyword>
<dbReference type="PANTHER" id="PTHR43210">
    <property type="entry name" value="DETHIOBIOTIN SYNTHETASE"/>
    <property type="match status" value="1"/>
</dbReference>
<dbReference type="InterPro" id="IPR027417">
    <property type="entry name" value="P-loop_NTPase"/>
</dbReference>
<dbReference type="Proteomes" id="UP000000268">
    <property type="component" value="Chromosome"/>
</dbReference>
<feature type="binding site" evidence="9">
    <location>
        <position position="109"/>
    </location>
    <ligand>
        <name>Mg(2+)</name>
        <dbReference type="ChEBI" id="CHEBI:18420"/>
    </ligand>
</feature>
<dbReference type="eggNOG" id="COG0132">
    <property type="taxonomic scope" value="Bacteria"/>
</dbReference>
<feature type="binding site" evidence="9">
    <location>
        <position position="17"/>
    </location>
    <ligand>
        <name>Mg(2+)</name>
        <dbReference type="ChEBI" id="CHEBI:18420"/>
    </ligand>
</feature>
<dbReference type="GO" id="GO:0005524">
    <property type="term" value="F:ATP binding"/>
    <property type="evidence" value="ECO:0007669"/>
    <property type="project" value="UniProtKB-UniRule"/>
</dbReference>
<feature type="binding site" evidence="9">
    <location>
        <position position="208"/>
    </location>
    <ligand>
        <name>ATP</name>
        <dbReference type="ChEBI" id="CHEBI:30616"/>
    </ligand>
</feature>
<dbReference type="OrthoDB" id="9802097at2"/>
<dbReference type="HAMAP" id="MF_00336">
    <property type="entry name" value="BioD"/>
    <property type="match status" value="1"/>
</dbReference>
<comment type="subcellular location">
    <subcellularLocation>
        <location evidence="9">Cytoplasm</location>
    </subcellularLocation>
</comment>
<dbReference type="CDD" id="cd03109">
    <property type="entry name" value="DTBS"/>
    <property type="match status" value="1"/>
</dbReference>
<evidence type="ECO:0000256" key="6">
    <source>
        <dbReference type="ARBA" id="ARBA00022840"/>
    </source>
</evidence>
<comment type="cofactor">
    <cofactor evidence="9">
        <name>Mg(2+)</name>
        <dbReference type="ChEBI" id="CHEBI:18420"/>
    </cofactor>
</comment>